<dbReference type="Proteomes" id="UP000198963">
    <property type="component" value="Chromosome I"/>
</dbReference>
<evidence type="ECO:0000256" key="1">
    <source>
        <dbReference type="SAM" id="Phobius"/>
    </source>
</evidence>
<sequence length="51" mass="5825">MSLKKLIDNKTKAKFLEVGEIILYWIGGILLIIIGSTLLYYVMQLIIKLVT</sequence>
<evidence type="ECO:0000313" key="3">
    <source>
        <dbReference type="Proteomes" id="UP000198963"/>
    </source>
</evidence>
<dbReference type="AlphaFoldDB" id="A0A1H1V6G9"/>
<protein>
    <submittedName>
        <fullName evidence="2">Uncharacterized protein</fullName>
    </submittedName>
</protein>
<gene>
    <name evidence="2" type="ORF">SAMN04489797_2464</name>
</gene>
<evidence type="ECO:0000313" key="2">
    <source>
        <dbReference type="EMBL" id="SDS80404.1"/>
    </source>
</evidence>
<keyword evidence="1" id="KW-1133">Transmembrane helix</keyword>
<keyword evidence="3" id="KW-1185">Reference proteome</keyword>
<accession>A0A1H1V6G9</accession>
<name>A0A1H1V6G9_9FLAO</name>
<dbReference type="STRING" id="1249933.SAMN04489797_2464"/>
<dbReference type="EMBL" id="LT629774">
    <property type="protein sequence ID" value="SDS80404.1"/>
    <property type="molecule type" value="Genomic_DNA"/>
</dbReference>
<keyword evidence="1" id="KW-0812">Transmembrane</keyword>
<keyword evidence="1" id="KW-0472">Membrane</keyword>
<proteinExistence type="predicted"/>
<reference evidence="2 3" key="1">
    <citation type="submission" date="2016-10" db="EMBL/GenBank/DDBJ databases">
        <authorList>
            <person name="Varghese N."/>
            <person name="Submissions S."/>
        </authorList>
    </citation>
    <scope>NUCLEOTIDE SEQUENCE [LARGE SCALE GENOMIC DNA]</scope>
    <source>
        <strain evidence="2 3">RHA_55</strain>
    </source>
</reference>
<organism evidence="2 3">
    <name type="scientific">Winogradskyella sediminis</name>
    <dbReference type="NCBI Taxonomy" id="1382466"/>
    <lineage>
        <taxon>Bacteria</taxon>
        <taxon>Pseudomonadati</taxon>
        <taxon>Bacteroidota</taxon>
        <taxon>Flavobacteriia</taxon>
        <taxon>Flavobacteriales</taxon>
        <taxon>Flavobacteriaceae</taxon>
        <taxon>Winogradskyella</taxon>
    </lineage>
</organism>
<feature type="transmembrane region" description="Helical" evidence="1">
    <location>
        <begin position="21"/>
        <end position="43"/>
    </location>
</feature>